<proteinExistence type="predicted"/>
<evidence type="ECO:0008006" key="2">
    <source>
        <dbReference type="Google" id="ProtNLM"/>
    </source>
</evidence>
<accession>A0A7C0XAR8</accession>
<evidence type="ECO:0000313" key="1">
    <source>
        <dbReference type="EMBL" id="HDM90044.1"/>
    </source>
</evidence>
<name>A0A7C0XAR8_UNCW3</name>
<comment type="caution">
    <text evidence="1">The sequence shown here is derived from an EMBL/GenBank/DDBJ whole genome shotgun (WGS) entry which is preliminary data.</text>
</comment>
<sequence length="330" mass="38238">MSLTGILLAFFVASNGGWWPIHPLPGTIASISVDFTYDSNPFRYSDKDIDLFDRGAYPYRFPFKTRDDLKIRTRLDIRRFKGRAGFRLTIANSAYLSNREKSSIYLGALLKYRSLYLQASYLPDFLIRYYPDYDSGSTVYLPCYYTETKAEIGIVPLKKPLRITVFGLAGKRAYPDNFREYDTGFLGAGLRLKKELSKTEVKISYMFDRGVARGYDEEGETRENSDDADISYRRHTLAFGFDRDLGSLSLALEYRFRSKDFTGNDLWHRDRTDRDNRFTLTVERPLNNRLSLSAGYTFEMRSTDSPYSDSIEEVKSYKRHLFGLGFKLTI</sequence>
<dbReference type="Proteomes" id="UP000885931">
    <property type="component" value="Unassembled WGS sequence"/>
</dbReference>
<dbReference type="AlphaFoldDB" id="A0A7C0XAR8"/>
<protein>
    <recommendedName>
        <fullName evidence="2">DUF560 domain-containing protein</fullName>
    </recommendedName>
</protein>
<organism evidence="1">
    <name type="scientific">candidate division WOR-3 bacterium</name>
    <dbReference type="NCBI Taxonomy" id="2052148"/>
    <lineage>
        <taxon>Bacteria</taxon>
        <taxon>Bacteria division WOR-3</taxon>
    </lineage>
</organism>
<gene>
    <name evidence="1" type="ORF">ENG67_02415</name>
</gene>
<dbReference type="EMBL" id="DRBW01000090">
    <property type="protein sequence ID" value="HDM90044.1"/>
    <property type="molecule type" value="Genomic_DNA"/>
</dbReference>
<reference evidence="1" key="1">
    <citation type="journal article" date="2020" name="mSystems">
        <title>Genome- and Community-Level Interaction Insights into Carbon Utilization and Element Cycling Functions of Hydrothermarchaeota in Hydrothermal Sediment.</title>
        <authorList>
            <person name="Zhou Z."/>
            <person name="Liu Y."/>
            <person name="Xu W."/>
            <person name="Pan J."/>
            <person name="Luo Z.H."/>
            <person name="Li M."/>
        </authorList>
    </citation>
    <scope>NUCLEOTIDE SEQUENCE [LARGE SCALE GENOMIC DNA]</scope>
    <source>
        <strain evidence="1">HyVt-237</strain>
    </source>
</reference>